<evidence type="ECO:0000313" key="3">
    <source>
        <dbReference type="EMBL" id="KAF5700472.1"/>
    </source>
</evidence>
<feature type="region of interest" description="Disordered" evidence="1">
    <location>
        <begin position="185"/>
        <end position="205"/>
    </location>
</feature>
<feature type="domain" description="HNH nuclease" evidence="2">
    <location>
        <begin position="235"/>
        <end position="320"/>
    </location>
</feature>
<reference evidence="3 4" key="1">
    <citation type="submission" date="2020-05" db="EMBL/GenBank/DDBJ databases">
        <title>Identification and distribution of gene clusters putatively required for synthesis of sphingolipid metabolism inhibitors in phylogenetically diverse species of the filamentous fungus Fusarium.</title>
        <authorList>
            <person name="Kim H.-S."/>
            <person name="Busman M."/>
            <person name="Brown D.W."/>
            <person name="Divon H."/>
            <person name="Uhlig S."/>
            <person name="Proctor R.H."/>
        </authorList>
    </citation>
    <scope>NUCLEOTIDE SEQUENCE [LARGE SCALE GENOMIC DNA]</scope>
    <source>
        <strain evidence="3 4">NRRL 66235</strain>
    </source>
</reference>
<organism evidence="3 4">
    <name type="scientific">Fusarium mundagurra</name>
    <dbReference type="NCBI Taxonomy" id="1567541"/>
    <lineage>
        <taxon>Eukaryota</taxon>
        <taxon>Fungi</taxon>
        <taxon>Dikarya</taxon>
        <taxon>Ascomycota</taxon>
        <taxon>Pezizomycotina</taxon>
        <taxon>Sordariomycetes</taxon>
        <taxon>Hypocreomycetidae</taxon>
        <taxon>Hypocreales</taxon>
        <taxon>Nectriaceae</taxon>
        <taxon>Fusarium</taxon>
        <taxon>Fusarium fujikuroi species complex</taxon>
    </lineage>
</organism>
<dbReference type="OrthoDB" id="2142759at2759"/>
<accession>A0A8H5XW52</accession>
<keyword evidence="4" id="KW-1185">Reference proteome</keyword>
<evidence type="ECO:0000256" key="1">
    <source>
        <dbReference type="SAM" id="MobiDB-lite"/>
    </source>
</evidence>
<dbReference type="Proteomes" id="UP000544331">
    <property type="component" value="Unassembled WGS sequence"/>
</dbReference>
<gene>
    <name evidence="3" type="ORF">FMUND_14330</name>
</gene>
<protein>
    <recommendedName>
        <fullName evidence="2">HNH nuclease domain-containing protein</fullName>
    </recommendedName>
</protein>
<proteinExistence type="predicted"/>
<dbReference type="InterPro" id="IPR003615">
    <property type="entry name" value="HNH_nuc"/>
</dbReference>
<name>A0A8H5XW52_9HYPO</name>
<evidence type="ECO:0000313" key="4">
    <source>
        <dbReference type="Proteomes" id="UP000544331"/>
    </source>
</evidence>
<sequence>MATSAITPDSRTLGWNVVFYCGRFPQKFAGIFQAEGSDLITFRDVVDEMRLCFQFQAADPPILNNAYQNNAAADVDVSPGFWDNIVFALMDRPDQSSIPKLINKDIYNTPVPSLAQPSPNTPDIIKYHVYIHRTCSFPVSSPLADHLREQCAQHLSEPIRRHYPRYLPPNKSSRNTKVACMPLRKKAGSKRTATAASGPESPNVLVHDDARLSQDYITQRMRGFRDNCCLRSSSCAVSGEGESWMKSQPIGPGVEACHIVPQAQYHLYPTNQDPEANRGHPDLSLSNLLTAWEKTWSADNGIMLMEHLRYFFDLRLFSIHPDTHRIRSFVPYSPITRYNGKKARIHEDVDRNALQHHYDMCCIENMGARIGVTNASGAATLFAYPSEIFTPSSESGSASGRSSGQQAAEYQELLDKEDTMAYHDRNFGYLTSKNSGAALKYIDERLEAYRYQTSE</sequence>
<dbReference type="EMBL" id="JAAOAN010000729">
    <property type="protein sequence ID" value="KAF5700472.1"/>
    <property type="molecule type" value="Genomic_DNA"/>
</dbReference>
<dbReference type="AlphaFoldDB" id="A0A8H5XW52"/>
<comment type="caution">
    <text evidence="3">The sequence shown here is derived from an EMBL/GenBank/DDBJ whole genome shotgun (WGS) entry which is preliminary data.</text>
</comment>
<evidence type="ECO:0000259" key="2">
    <source>
        <dbReference type="Pfam" id="PF13391"/>
    </source>
</evidence>
<dbReference type="Pfam" id="PF13391">
    <property type="entry name" value="HNH_2"/>
    <property type="match status" value="1"/>
</dbReference>